<dbReference type="Proteomes" id="UP001174691">
    <property type="component" value="Unassembled WGS sequence"/>
</dbReference>
<comment type="caution">
    <text evidence="1">The sequence shown here is derived from an EMBL/GenBank/DDBJ whole genome shotgun (WGS) entry which is preliminary data.</text>
</comment>
<proteinExistence type="predicted"/>
<evidence type="ECO:0000313" key="2">
    <source>
        <dbReference type="Proteomes" id="UP001174691"/>
    </source>
</evidence>
<protein>
    <submittedName>
        <fullName evidence="1">Uncharacterized protein</fullName>
    </submittedName>
</protein>
<sequence length="289" mass="31283">MQGQFKDCECSAPADAFLGIFKEDQVRFILQVSDVFDKASKARIDSQPQVKPDCQEENFSDIPSKVFGGDKNSVYGHFCDSWAEGRDLKMTVDAAGNDRKPAAGLTRRTPPPNPDTCSHFNFDLACSNTGTVGTLMVITGKVDVGCGVYSFNIAGPTVALTQQDRHCFGPDEFGKHGDIQAGTVSYRSGYACGGTAITPIKRLDPSTNIHYQSLDGGVPYQYNVYWKDGCVLDGGYDQVYPANPLGIKDPGYIACQQLLIDNYKMCNDGGVGGSVQVGCLVYEFKAQKS</sequence>
<accession>A0AA38RK97</accession>
<dbReference type="AlphaFoldDB" id="A0AA38RK97"/>
<gene>
    <name evidence="1" type="ORF">NKR19_g7497</name>
</gene>
<dbReference type="EMBL" id="JANBVN010000132">
    <property type="protein sequence ID" value="KAJ9139305.1"/>
    <property type="molecule type" value="Genomic_DNA"/>
</dbReference>
<organism evidence="1 2">
    <name type="scientific">Coniochaeta hoffmannii</name>
    <dbReference type="NCBI Taxonomy" id="91930"/>
    <lineage>
        <taxon>Eukaryota</taxon>
        <taxon>Fungi</taxon>
        <taxon>Dikarya</taxon>
        <taxon>Ascomycota</taxon>
        <taxon>Pezizomycotina</taxon>
        <taxon>Sordariomycetes</taxon>
        <taxon>Sordariomycetidae</taxon>
        <taxon>Coniochaetales</taxon>
        <taxon>Coniochaetaceae</taxon>
        <taxon>Coniochaeta</taxon>
    </lineage>
</organism>
<reference evidence="1" key="1">
    <citation type="submission" date="2022-07" db="EMBL/GenBank/DDBJ databases">
        <title>Fungi with potential for degradation of polypropylene.</title>
        <authorList>
            <person name="Gostincar C."/>
        </authorList>
    </citation>
    <scope>NUCLEOTIDE SEQUENCE</scope>
    <source>
        <strain evidence="1">EXF-13287</strain>
    </source>
</reference>
<name>A0AA38RK97_9PEZI</name>
<keyword evidence="2" id="KW-1185">Reference proteome</keyword>
<evidence type="ECO:0000313" key="1">
    <source>
        <dbReference type="EMBL" id="KAJ9139305.1"/>
    </source>
</evidence>